<keyword evidence="2" id="KW-1185">Reference proteome</keyword>
<name>A0AAV4PNC1_9ARAC</name>
<gene>
    <name evidence="1" type="ORF">CDAR_435791</name>
</gene>
<dbReference type="EMBL" id="BPLQ01003094">
    <property type="protein sequence ID" value="GIX97890.1"/>
    <property type="molecule type" value="Genomic_DNA"/>
</dbReference>
<dbReference type="Proteomes" id="UP001054837">
    <property type="component" value="Unassembled WGS sequence"/>
</dbReference>
<comment type="caution">
    <text evidence="1">The sequence shown here is derived from an EMBL/GenBank/DDBJ whole genome shotgun (WGS) entry which is preliminary data.</text>
</comment>
<evidence type="ECO:0000313" key="1">
    <source>
        <dbReference type="EMBL" id="GIX97890.1"/>
    </source>
</evidence>
<accession>A0AAV4PNC1</accession>
<organism evidence="1 2">
    <name type="scientific">Caerostris darwini</name>
    <dbReference type="NCBI Taxonomy" id="1538125"/>
    <lineage>
        <taxon>Eukaryota</taxon>
        <taxon>Metazoa</taxon>
        <taxon>Ecdysozoa</taxon>
        <taxon>Arthropoda</taxon>
        <taxon>Chelicerata</taxon>
        <taxon>Arachnida</taxon>
        <taxon>Araneae</taxon>
        <taxon>Araneomorphae</taxon>
        <taxon>Entelegynae</taxon>
        <taxon>Araneoidea</taxon>
        <taxon>Araneidae</taxon>
        <taxon>Caerostris</taxon>
    </lineage>
</organism>
<protein>
    <submittedName>
        <fullName evidence="1">Uncharacterized protein</fullName>
    </submittedName>
</protein>
<reference evidence="1 2" key="1">
    <citation type="submission" date="2021-06" db="EMBL/GenBank/DDBJ databases">
        <title>Caerostris darwini draft genome.</title>
        <authorList>
            <person name="Kono N."/>
            <person name="Arakawa K."/>
        </authorList>
    </citation>
    <scope>NUCLEOTIDE SEQUENCE [LARGE SCALE GENOMIC DNA]</scope>
</reference>
<proteinExistence type="predicted"/>
<sequence length="69" mass="7790">MCETPFGDIATAAPANDQVLQVDLDWGLKVLCQLLINAHIENVNQRCTAFNGIRRPKIDRPDDRLNQDK</sequence>
<dbReference type="AlphaFoldDB" id="A0AAV4PNC1"/>
<evidence type="ECO:0000313" key="2">
    <source>
        <dbReference type="Proteomes" id="UP001054837"/>
    </source>
</evidence>